<proteinExistence type="predicted"/>
<keyword evidence="1" id="KW-0472">Membrane</keyword>
<dbReference type="EMBL" id="JBHSXS010000036">
    <property type="protein sequence ID" value="MFC6885303.1"/>
    <property type="molecule type" value="Genomic_DNA"/>
</dbReference>
<sequence>MKTQDMAKNPALWLDAAKFVPGWLAFGATTFAGVRKWRHRHRLLAMGPNEDIREVLYTAKRLITDIIIQGRRQDWFREPEQRDLPMRLDDCFQRVSDGELRRHLMFLAAAWSALAAVPSQLPMVTYGGTGITEPIEGPELEAMRRQKRNAPTALGAADDALARLNALERKATGR</sequence>
<dbReference type="Proteomes" id="UP001596380">
    <property type="component" value="Unassembled WGS sequence"/>
</dbReference>
<evidence type="ECO:0000256" key="1">
    <source>
        <dbReference type="SAM" id="Phobius"/>
    </source>
</evidence>
<dbReference type="RefSeq" id="WP_378063924.1">
    <property type="nucleotide sequence ID" value="NZ_JBHSXS010000036.1"/>
</dbReference>
<reference evidence="3" key="1">
    <citation type="journal article" date="2019" name="Int. J. Syst. Evol. Microbiol.">
        <title>The Global Catalogue of Microorganisms (GCM) 10K type strain sequencing project: providing services to taxonomists for standard genome sequencing and annotation.</title>
        <authorList>
            <consortium name="The Broad Institute Genomics Platform"/>
            <consortium name="The Broad Institute Genome Sequencing Center for Infectious Disease"/>
            <person name="Wu L."/>
            <person name="Ma J."/>
        </authorList>
    </citation>
    <scope>NUCLEOTIDE SEQUENCE [LARGE SCALE GENOMIC DNA]</scope>
    <source>
        <strain evidence="3">JCM 3369</strain>
    </source>
</reference>
<keyword evidence="1" id="KW-1133">Transmembrane helix</keyword>
<feature type="transmembrane region" description="Helical" evidence="1">
    <location>
        <begin position="12"/>
        <end position="34"/>
    </location>
</feature>
<name>A0ABW2CU30_9ACTN</name>
<gene>
    <name evidence="2" type="ORF">ACFQKB_36480</name>
</gene>
<evidence type="ECO:0000313" key="2">
    <source>
        <dbReference type="EMBL" id="MFC6885303.1"/>
    </source>
</evidence>
<accession>A0ABW2CU30</accession>
<organism evidence="2 3">
    <name type="scientific">Actinomadura yumaensis</name>
    <dbReference type="NCBI Taxonomy" id="111807"/>
    <lineage>
        <taxon>Bacteria</taxon>
        <taxon>Bacillati</taxon>
        <taxon>Actinomycetota</taxon>
        <taxon>Actinomycetes</taxon>
        <taxon>Streptosporangiales</taxon>
        <taxon>Thermomonosporaceae</taxon>
        <taxon>Actinomadura</taxon>
    </lineage>
</organism>
<keyword evidence="1" id="KW-0812">Transmembrane</keyword>
<protein>
    <submittedName>
        <fullName evidence="2">Uncharacterized protein</fullName>
    </submittedName>
</protein>
<keyword evidence="3" id="KW-1185">Reference proteome</keyword>
<evidence type="ECO:0000313" key="3">
    <source>
        <dbReference type="Proteomes" id="UP001596380"/>
    </source>
</evidence>
<comment type="caution">
    <text evidence="2">The sequence shown here is derived from an EMBL/GenBank/DDBJ whole genome shotgun (WGS) entry which is preliminary data.</text>
</comment>